<dbReference type="HOGENOM" id="CLU_3420834_0_0_0"/>
<accession>A4A2Q1</accession>
<comment type="caution">
    <text evidence="1">The sequence shown here is derived from an EMBL/GenBank/DDBJ whole genome shotgun (WGS) entry which is preliminary data.</text>
</comment>
<evidence type="ECO:0000313" key="1">
    <source>
        <dbReference type="EMBL" id="EAQ76975.1"/>
    </source>
</evidence>
<organism evidence="1 2">
    <name type="scientific">Blastopirellula marina DSM 3645</name>
    <dbReference type="NCBI Taxonomy" id="314230"/>
    <lineage>
        <taxon>Bacteria</taxon>
        <taxon>Pseudomonadati</taxon>
        <taxon>Planctomycetota</taxon>
        <taxon>Planctomycetia</taxon>
        <taxon>Pirellulales</taxon>
        <taxon>Pirellulaceae</taxon>
        <taxon>Blastopirellula</taxon>
    </lineage>
</organism>
<reference evidence="1 2" key="1">
    <citation type="submission" date="2006-02" db="EMBL/GenBank/DDBJ databases">
        <authorList>
            <person name="Amann R."/>
            <person name="Ferriera S."/>
            <person name="Johnson J."/>
            <person name="Kravitz S."/>
            <person name="Halpern A."/>
            <person name="Remington K."/>
            <person name="Beeson K."/>
            <person name="Tran B."/>
            <person name="Rogers Y.-H."/>
            <person name="Friedman R."/>
            <person name="Venter J.C."/>
        </authorList>
    </citation>
    <scope>NUCLEOTIDE SEQUENCE [LARGE SCALE GENOMIC DNA]</scope>
    <source>
        <strain evidence="1 2">DSM 3645</strain>
    </source>
</reference>
<sequence>MPTYLILFTSETAPRDWVTLILHR</sequence>
<dbReference type="Proteomes" id="UP000004358">
    <property type="component" value="Unassembled WGS sequence"/>
</dbReference>
<evidence type="ECO:0000313" key="2">
    <source>
        <dbReference type="Proteomes" id="UP000004358"/>
    </source>
</evidence>
<dbReference type="AlphaFoldDB" id="A4A2Q1"/>
<protein>
    <submittedName>
        <fullName evidence="1">Uncharacterized protein</fullName>
    </submittedName>
</protein>
<name>A4A2Q1_9BACT</name>
<proteinExistence type="predicted"/>
<gene>
    <name evidence="1" type="ORF">DSM3645_06379</name>
</gene>
<dbReference type="EMBL" id="AANZ01000048">
    <property type="protein sequence ID" value="EAQ76975.1"/>
    <property type="molecule type" value="Genomic_DNA"/>
</dbReference>